<dbReference type="STRING" id="477680.SAMN05421788_103387"/>
<evidence type="ECO:0000259" key="6">
    <source>
        <dbReference type="Pfam" id="PF01625"/>
    </source>
</evidence>
<feature type="active site" evidence="4">
    <location>
        <position position="55"/>
    </location>
</feature>
<dbReference type="NCBIfam" id="TIGR00401">
    <property type="entry name" value="msrA"/>
    <property type="match status" value="1"/>
</dbReference>
<dbReference type="RefSeq" id="WP_076379207.1">
    <property type="nucleotide sequence ID" value="NZ_AP017422.1"/>
</dbReference>
<gene>
    <name evidence="4" type="primary">msrA</name>
    <name evidence="7" type="ORF">SAMN05421788_103387</name>
</gene>
<dbReference type="KEGG" id="fln:FLA_4081"/>
<dbReference type="EMBL" id="FTOR01000003">
    <property type="protein sequence ID" value="SIT08565.1"/>
    <property type="molecule type" value="Genomic_DNA"/>
</dbReference>
<dbReference type="AlphaFoldDB" id="A0A173MKX4"/>
<evidence type="ECO:0000256" key="4">
    <source>
        <dbReference type="HAMAP-Rule" id="MF_01401"/>
    </source>
</evidence>
<name>A0A173MKX4_9BACT</name>
<comment type="similarity">
    <text evidence="4">Belongs to the MsrA Met sulfoxide reductase family.</text>
</comment>
<comment type="catalytic activity">
    <reaction evidence="2 4">
        <text>L-methionyl-[protein] + [thioredoxin]-disulfide + H2O = L-methionyl-(S)-S-oxide-[protein] + [thioredoxin]-dithiol</text>
        <dbReference type="Rhea" id="RHEA:14217"/>
        <dbReference type="Rhea" id="RHEA-COMP:10698"/>
        <dbReference type="Rhea" id="RHEA-COMP:10700"/>
        <dbReference type="Rhea" id="RHEA-COMP:12313"/>
        <dbReference type="Rhea" id="RHEA-COMP:12315"/>
        <dbReference type="ChEBI" id="CHEBI:15377"/>
        <dbReference type="ChEBI" id="CHEBI:16044"/>
        <dbReference type="ChEBI" id="CHEBI:29950"/>
        <dbReference type="ChEBI" id="CHEBI:44120"/>
        <dbReference type="ChEBI" id="CHEBI:50058"/>
        <dbReference type="EC" id="1.8.4.11"/>
    </reaction>
</comment>
<dbReference type="PANTHER" id="PTHR43774:SF1">
    <property type="entry name" value="PEPTIDE METHIONINE SULFOXIDE REDUCTASE MSRA 2"/>
    <property type="match status" value="1"/>
</dbReference>
<dbReference type="EC" id="1.8.4.11" evidence="4"/>
<sequence length="225" mass="25736">MKAKAYFKQLWVSGSLLSFLLLSSCAENKSQKKSLVEDRSIAGITTDTAVFATGCFWCTEAVFQRLNGVLKVISGYSGGTVKNPTYEEVSNGTTGHAEVCKLIYDTSKISYDDLLAVFWQTHDPTSLNKQGNDVGTQYRSAIFYKNAAQKEKAEYYKEQLNKSGAYDQPIVTEIVAYRNFYPAEDYHQNFYNNNNQQMYCRYVIMPKLEKFEKVFKDKLKNNINR</sequence>
<evidence type="ECO:0000256" key="3">
    <source>
        <dbReference type="ARBA" id="ARBA00048782"/>
    </source>
</evidence>
<evidence type="ECO:0000256" key="1">
    <source>
        <dbReference type="ARBA" id="ARBA00023002"/>
    </source>
</evidence>
<dbReference type="InterPro" id="IPR002569">
    <property type="entry name" value="Met_Sox_Rdtase_MsrA_dom"/>
</dbReference>
<keyword evidence="1 4" id="KW-0560">Oxidoreductase</keyword>
<protein>
    <recommendedName>
        <fullName evidence="4">Peptide methionine sulfoxide reductase MsrA</fullName>
        <shortName evidence="4">Protein-methionine-S-oxide reductase</shortName>
        <ecNumber evidence="4">1.8.4.11</ecNumber>
    </recommendedName>
    <alternativeName>
        <fullName evidence="4">Peptide-methionine (S)-S-oxide reductase</fullName>
        <shortName evidence="4">Peptide Met(O) reductase</shortName>
    </alternativeName>
</protein>
<evidence type="ECO:0000313" key="7">
    <source>
        <dbReference type="EMBL" id="SIT08565.1"/>
    </source>
</evidence>
<dbReference type="InterPro" id="IPR036509">
    <property type="entry name" value="Met_Sox_Rdtase_MsrA_sf"/>
</dbReference>
<dbReference type="SUPFAM" id="SSF55068">
    <property type="entry name" value="Peptide methionine sulfoxide reductase"/>
    <property type="match status" value="1"/>
</dbReference>
<dbReference type="GO" id="GO:0033744">
    <property type="term" value="F:L-methionine:thioredoxin-disulfide S-oxidoreductase activity"/>
    <property type="evidence" value="ECO:0007669"/>
    <property type="project" value="RHEA"/>
</dbReference>
<dbReference type="Pfam" id="PF01625">
    <property type="entry name" value="PMSR"/>
    <property type="match status" value="1"/>
</dbReference>
<dbReference type="Proteomes" id="UP000186917">
    <property type="component" value="Unassembled WGS sequence"/>
</dbReference>
<dbReference type="GO" id="GO:0008113">
    <property type="term" value="F:peptide-methionine (S)-S-oxide reductase activity"/>
    <property type="evidence" value="ECO:0007669"/>
    <property type="project" value="UniProtKB-UniRule"/>
</dbReference>
<comment type="catalytic activity">
    <reaction evidence="3 4">
        <text>[thioredoxin]-disulfide + L-methionine + H2O = L-methionine (S)-S-oxide + [thioredoxin]-dithiol</text>
        <dbReference type="Rhea" id="RHEA:19993"/>
        <dbReference type="Rhea" id="RHEA-COMP:10698"/>
        <dbReference type="Rhea" id="RHEA-COMP:10700"/>
        <dbReference type="ChEBI" id="CHEBI:15377"/>
        <dbReference type="ChEBI" id="CHEBI:29950"/>
        <dbReference type="ChEBI" id="CHEBI:50058"/>
        <dbReference type="ChEBI" id="CHEBI:57844"/>
        <dbReference type="ChEBI" id="CHEBI:58772"/>
        <dbReference type="EC" id="1.8.4.11"/>
    </reaction>
</comment>
<feature type="signal peptide" evidence="5">
    <location>
        <begin position="1"/>
        <end position="26"/>
    </location>
</feature>
<dbReference type="HAMAP" id="MF_01401">
    <property type="entry name" value="MsrA"/>
    <property type="match status" value="1"/>
</dbReference>
<evidence type="ECO:0000313" key="8">
    <source>
        <dbReference type="Proteomes" id="UP000186917"/>
    </source>
</evidence>
<dbReference type="PROSITE" id="PS51257">
    <property type="entry name" value="PROKAR_LIPOPROTEIN"/>
    <property type="match status" value="1"/>
</dbReference>
<comment type="function">
    <text evidence="4">Has an important function as a repair enzyme for proteins that have been inactivated by oxidation. Catalyzes the reversible oxidation-reduction of methionine sulfoxide in proteins to methionine.</text>
</comment>
<reference evidence="8" key="1">
    <citation type="submission" date="2017-01" db="EMBL/GenBank/DDBJ databases">
        <authorList>
            <person name="Varghese N."/>
            <person name="Submissions S."/>
        </authorList>
    </citation>
    <scope>NUCLEOTIDE SEQUENCE [LARGE SCALE GENOMIC DNA]</scope>
    <source>
        <strain evidence="8">DSM 21054</strain>
    </source>
</reference>
<organism evidence="7 8">
    <name type="scientific">Filimonas lacunae</name>
    <dbReference type="NCBI Taxonomy" id="477680"/>
    <lineage>
        <taxon>Bacteria</taxon>
        <taxon>Pseudomonadati</taxon>
        <taxon>Bacteroidota</taxon>
        <taxon>Chitinophagia</taxon>
        <taxon>Chitinophagales</taxon>
        <taxon>Chitinophagaceae</taxon>
        <taxon>Filimonas</taxon>
    </lineage>
</organism>
<dbReference type="Gene3D" id="3.30.1060.10">
    <property type="entry name" value="Peptide methionine sulphoxide reductase MsrA"/>
    <property type="match status" value="1"/>
</dbReference>
<proteinExistence type="inferred from homology"/>
<keyword evidence="8" id="KW-1185">Reference proteome</keyword>
<evidence type="ECO:0000256" key="5">
    <source>
        <dbReference type="SAM" id="SignalP"/>
    </source>
</evidence>
<feature type="domain" description="Peptide methionine sulphoxide reductase MsrA" evidence="6">
    <location>
        <begin position="48"/>
        <end position="200"/>
    </location>
</feature>
<keyword evidence="5" id="KW-0732">Signal</keyword>
<evidence type="ECO:0000256" key="2">
    <source>
        <dbReference type="ARBA" id="ARBA00047806"/>
    </source>
</evidence>
<feature type="chain" id="PRO_5030023111" description="Peptide methionine sulfoxide reductase MsrA" evidence="5">
    <location>
        <begin position="27"/>
        <end position="225"/>
    </location>
</feature>
<accession>A0A173MKX4</accession>
<dbReference type="PANTHER" id="PTHR43774">
    <property type="entry name" value="PEPTIDE METHIONINE SULFOXIDE REDUCTASE"/>
    <property type="match status" value="1"/>
</dbReference>